<evidence type="ECO:0000256" key="1">
    <source>
        <dbReference type="SAM" id="Coils"/>
    </source>
</evidence>
<reference evidence="3" key="1">
    <citation type="submission" date="2023-06" db="EMBL/GenBank/DDBJ databases">
        <authorList>
            <person name="Delattre M."/>
        </authorList>
    </citation>
    <scope>NUCLEOTIDE SEQUENCE</scope>
    <source>
        <strain evidence="3">AF72</strain>
    </source>
</reference>
<dbReference type="Proteomes" id="UP001177023">
    <property type="component" value="Unassembled WGS sequence"/>
</dbReference>
<dbReference type="InterPro" id="IPR015894">
    <property type="entry name" value="Guanylate-bd_N"/>
</dbReference>
<evidence type="ECO:0000259" key="2">
    <source>
        <dbReference type="Pfam" id="PF02263"/>
    </source>
</evidence>
<dbReference type="GO" id="GO:0003924">
    <property type="term" value="F:GTPase activity"/>
    <property type="evidence" value="ECO:0007669"/>
    <property type="project" value="InterPro"/>
</dbReference>
<dbReference type="AlphaFoldDB" id="A0AA36FYU1"/>
<dbReference type="GO" id="GO:0005525">
    <property type="term" value="F:GTP binding"/>
    <property type="evidence" value="ECO:0007669"/>
    <property type="project" value="InterPro"/>
</dbReference>
<feature type="domain" description="Guanylate-binding protein N-terminal" evidence="2">
    <location>
        <begin position="13"/>
        <end position="254"/>
    </location>
</feature>
<dbReference type="PANTHER" id="PTHR10751">
    <property type="entry name" value="GUANYLATE BINDING PROTEIN"/>
    <property type="match status" value="1"/>
</dbReference>
<dbReference type="Gene3D" id="3.40.50.300">
    <property type="entry name" value="P-loop containing nucleotide triphosphate hydrolases"/>
    <property type="match status" value="1"/>
</dbReference>
<protein>
    <recommendedName>
        <fullName evidence="2">Guanylate-binding protein N-terminal domain-containing protein</fullName>
    </recommendedName>
</protein>
<evidence type="ECO:0000313" key="4">
    <source>
        <dbReference type="Proteomes" id="UP001177023"/>
    </source>
</evidence>
<sequence>MSYLQLVDFEDGAININEETLRRTILNPIYHDYRVKIVSIIGPSRTGKTFLVAFLSQYNHKSTPTTIIGDFQTGYDPVTKGIRISELPRHDKMGGEKHALFLLDTQGMFDLQTETHISEWIMAFNLLVADALIFNVRVNVDGAHLRTIQRAAEVASSVGQGNIAPNLLFLVRDAAEPGMPGQEFLELLWTRIGPSTELVEARSSLRDLFSNIGCILTPTPTRKTQTASGQFQIQGEEDELFIKTLAGTIKWILNGRSHRSALDATGVENWRNISQLLEESMHSFSQAFKAKTAVFLQNAINETYTKLDIDDQKAAASPKLSQYYFDKKCEAQNMIGRTYPPAMARKIEEGVLTLLTTDYNRMVDLMAREEKVKTKQKLVETVLQAGKVEISKLSSIRDCHEFCEKNRLAELSESDPELEHQLRDIFKAQMTLVAKTGINDRIADECKILKAILNKVPVNQALQPERYTDAIEQGAMAVSETTSFLWSLDIINEATLQAAVSNHENLQKRQLDAERRPKSPIAKHEIRLTEKSEVTQRESSNCSKISVVHDTVKGVEEAKTPLTIEGFHKIATANSVLSHANMTMKQLQGEEPMAVKTESVRNKPEIYGTHQGPGQHGFAEKAHANLESDSGYNTESTSVGAISAESVEQSNPHTENISLENHALHKRIEELTNENSKLIKQDQNNFLKIAGLDDKLQHCELIFEELSNFRQDLRRLVQDYHRDNIILVAVQREKLTVDIIRLLKRDENNKCLPYYEALQRERMNIASHTYEVLTNKEFKTQPDQMIFSNNATVLGDGRRVNFGHLARVDNKFAFAVRHIREHIKKRDETFLPTVKAIISQFENDCASEQLPFHVELSISQSLQNNADLFYMQNGGHGWIYDSKISRTDRELLSTFKAAPELEHVAVYSYIYDAIALKIDGCSGKYPLLVATRLCQKFRQTIYENLRKDFARSGPAFEKELGDVLDLFLIHRWATRLATISKKRCQPAYVRDWFNYVSAGMHSTKENAYWMGIVQTAITRADNRFHMPSASSCLAKAVRDLGELTMLRLNAAWPRPRP</sequence>
<dbReference type="SUPFAM" id="SSF52540">
    <property type="entry name" value="P-loop containing nucleoside triphosphate hydrolases"/>
    <property type="match status" value="1"/>
</dbReference>
<dbReference type="EMBL" id="CATQJA010002582">
    <property type="protein sequence ID" value="CAJ0571811.1"/>
    <property type="molecule type" value="Genomic_DNA"/>
</dbReference>
<name>A0AA36FYU1_9BILA</name>
<dbReference type="InterPro" id="IPR027417">
    <property type="entry name" value="P-loop_NTPase"/>
</dbReference>
<keyword evidence="1" id="KW-0175">Coiled coil</keyword>
<dbReference type="Pfam" id="PF02263">
    <property type="entry name" value="GBP"/>
    <property type="match status" value="1"/>
</dbReference>
<feature type="coiled-coil region" evidence="1">
    <location>
        <begin position="654"/>
        <end position="681"/>
    </location>
</feature>
<evidence type="ECO:0000313" key="3">
    <source>
        <dbReference type="EMBL" id="CAJ0571811.1"/>
    </source>
</evidence>
<accession>A0AA36FYU1</accession>
<gene>
    <name evidence="3" type="ORF">MSPICULIGERA_LOCUS10209</name>
</gene>
<organism evidence="3 4">
    <name type="scientific">Mesorhabditis spiculigera</name>
    <dbReference type="NCBI Taxonomy" id="96644"/>
    <lineage>
        <taxon>Eukaryota</taxon>
        <taxon>Metazoa</taxon>
        <taxon>Ecdysozoa</taxon>
        <taxon>Nematoda</taxon>
        <taxon>Chromadorea</taxon>
        <taxon>Rhabditida</taxon>
        <taxon>Rhabditina</taxon>
        <taxon>Rhabditomorpha</taxon>
        <taxon>Rhabditoidea</taxon>
        <taxon>Rhabditidae</taxon>
        <taxon>Mesorhabditinae</taxon>
        <taxon>Mesorhabditis</taxon>
    </lineage>
</organism>
<comment type="caution">
    <text evidence="3">The sequence shown here is derived from an EMBL/GenBank/DDBJ whole genome shotgun (WGS) entry which is preliminary data.</text>
</comment>
<proteinExistence type="predicted"/>
<keyword evidence="4" id="KW-1185">Reference proteome</keyword>
<feature type="non-terminal residue" evidence="3">
    <location>
        <position position="1057"/>
    </location>
</feature>